<evidence type="ECO:0000256" key="4">
    <source>
        <dbReference type="ARBA" id="ARBA00022840"/>
    </source>
</evidence>
<dbReference type="STRING" id="305900.GV64_09620"/>
<dbReference type="InterPro" id="IPR014746">
    <property type="entry name" value="Gln_synth/guanido_kin_cat_dom"/>
</dbReference>
<dbReference type="Proteomes" id="UP000027997">
    <property type="component" value="Unassembled WGS sequence"/>
</dbReference>
<dbReference type="Pfam" id="PF00120">
    <property type="entry name" value="Gln-synt_C"/>
    <property type="match status" value="1"/>
</dbReference>
<dbReference type="InterPro" id="IPR008146">
    <property type="entry name" value="Gln_synth_cat_dom"/>
</dbReference>
<keyword evidence="3" id="KW-0547">Nucleotide-binding</keyword>
<gene>
    <name evidence="10" type="ORF">GV64_09620</name>
</gene>
<dbReference type="Gene3D" id="3.10.20.70">
    <property type="entry name" value="Glutamine synthetase, N-terminal domain"/>
    <property type="match status" value="1"/>
</dbReference>
<dbReference type="SMART" id="SM01230">
    <property type="entry name" value="Gln-synt_C"/>
    <property type="match status" value="1"/>
</dbReference>
<comment type="similarity">
    <text evidence="1 5 6">Belongs to the glutamine synthetase family.</text>
</comment>
<dbReference type="PROSITE" id="PS51986">
    <property type="entry name" value="GS_BETA_GRASP"/>
    <property type="match status" value="1"/>
</dbReference>
<dbReference type="PANTHER" id="PTHR43785">
    <property type="entry name" value="GAMMA-GLUTAMYLPUTRESCINE SYNTHETASE"/>
    <property type="match status" value="1"/>
</dbReference>
<dbReference type="GO" id="GO:0005524">
    <property type="term" value="F:ATP binding"/>
    <property type="evidence" value="ECO:0007669"/>
    <property type="project" value="UniProtKB-KW"/>
</dbReference>
<dbReference type="InterPro" id="IPR008147">
    <property type="entry name" value="Gln_synt_N"/>
</dbReference>
<dbReference type="eggNOG" id="COG0174">
    <property type="taxonomic scope" value="Bacteria"/>
</dbReference>
<comment type="caution">
    <text evidence="10">The sequence shown here is derived from an EMBL/GenBank/DDBJ whole genome shotgun (WGS) entry which is preliminary data.</text>
</comment>
<feature type="domain" description="GS catalytic" evidence="9">
    <location>
        <begin position="121"/>
        <end position="456"/>
    </location>
</feature>
<keyword evidence="2" id="KW-0436">Ligase</keyword>
<reference evidence="10 11" key="1">
    <citation type="submission" date="2014-06" db="EMBL/GenBank/DDBJ databases">
        <title>Whole Genome Sequences of Three Symbiotic Endozoicomonas Bacteria.</title>
        <authorList>
            <person name="Neave M.J."/>
            <person name="Apprill A."/>
            <person name="Voolstra C.R."/>
        </authorList>
    </citation>
    <scope>NUCLEOTIDE SEQUENCE [LARGE SCALE GENOMIC DNA]</scope>
    <source>
        <strain evidence="10 11">DSM 22380</strain>
    </source>
</reference>
<dbReference type="SUPFAM" id="SSF54368">
    <property type="entry name" value="Glutamine synthetase, N-terminal domain"/>
    <property type="match status" value="1"/>
</dbReference>
<feature type="region of interest" description="Disordered" evidence="7">
    <location>
        <begin position="154"/>
        <end position="175"/>
    </location>
</feature>
<feature type="domain" description="GS beta-grasp" evidence="8">
    <location>
        <begin position="22"/>
        <end position="114"/>
    </location>
</feature>
<evidence type="ECO:0000313" key="10">
    <source>
        <dbReference type="EMBL" id="KEI70964.1"/>
    </source>
</evidence>
<dbReference type="EMBL" id="JOJP01000001">
    <property type="protein sequence ID" value="KEI70964.1"/>
    <property type="molecule type" value="Genomic_DNA"/>
</dbReference>
<keyword evidence="11" id="KW-1185">Reference proteome</keyword>
<evidence type="ECO:0000259" key="8">
    <source>
        <dbReference type="PROSITE" id="PS51986"/>
    </source>
</evidence>
<evidence type="ECO:0000256" key="6">
    <source>
        <dbReference type="RuleBase" id="RU000384"/>
    </source>
</evidence>
<dbReference type="AlphaFoldDB" id="A0A081K9Y8"/>
<dbReference type="GO" id="GO:0006598">
    <property type="term" value="P:polyamine catabolic process"/>
    <property type="evidence" value="ECO:0007669"/>
    <property type="project" value="TreeGrafter"/>
</dbReference>
<protein>
    <submittedName>
        <fullName evidence="10">Glutamine synthetase</fullName>
    </submittedName>
</protein>
<dbReference type="GO" id="GO:0006542">
    <property type="term" value="P:glutamine biosynthetic process"/>
    <property type="evidence" value="ECO:0007669"/>
    <property type="project" value="InterPro"/>
</dbReference>
<evidence type="ECO:0000256" key="7">
    <source>
        <dbReference type="SAM" id="MobiDB-lite"/>
    </source>
</evidence>
<keyword evidence="4" id="KW-0067">ATP-binding</keyword>
<proteinExistence type="inferred from homology"/>
<evidence type="ECO:0000256" key="3">
    <source>
        <dbReference type="ARBA" id="ARBA00022741"/>
    </source>
</evidence>
<dbReference type="PANTHER" id="PTHR43785:SF3">
    <property type="entry name" value="GS CATALYTIC DOMAIN-CONTAINING PROTEIN"/>
    <property type="match status" value="1"/>
</dbReference>
<dbReference type="SUPFAM" id="SSF55931">
    <property type="entry name" value="Glutamine synthetase/guanido kinase"/>
    <property type="match status" value="1"/>
</dbReference>
<evidence type="ECO:0000259" key="9">
    <source>
        <dbReference type="PROSITE" id="PS51987"/>
    </source>
</evidence>
<sequence>MITTTKDIMKKLASWLKEQKITEVEAVISDFTGIARGKIMPSNKFIAEKGIRLPESVLIQGVTGDYVDDEIYDDLISAAEIDMILKPDESAVHMVPWALEPTALVIHDCYDKQGNLISMAPRTVLKNVLALYEAKGWTPVVAPELEFYLTKRTANPDHPLQPPIGRSGRPESGRQSYSIDAANEYDPLFEDVYDWCDEQGLDVDTLIHEEGAAQMEINFRHGDALSLADQVFVFKRTVREAALKHDINATFMAKPISHEPGSSMHLHQSFLDKDGNNIFSNKDGSPTNMLYHYIGGLQKYVCESMPLFAPNVNSYRRFLSNTSAPVNLAWGIDNRTVSLRVPESSGKNLRVENRLAGADANPYLAFAGSLLCGYLGMINEIEPSEAITGNAYEDSKDKRLPLNLEEALALMEQSDILKETLGSLFVRSYVEVKRAEYQNFKEVISSWEREYLQMTV</sequence>
<name>A0A081K9Y8_9GAMM</name>
<dbReference type="GO" id="GO:0004356">
    <property type="term" value="F:glutamine synthetase activity"/>
    <property type="evidence" value="ECO:0007669"/>
    <property type="project" value="InterPro"/>
</dbReference>
<evidence type="ECO:0000256" key="1">
    <source>
        <dbReference type="ARBA" id="ARBA00009897"/>
    </source>
</evidence>
<evidence type="ECO:0000313" key="11">
    <source>
        <dbReference type="Proteomes" id="UP000027997"/>
    </source>
</evidence>
<dbReference type="FunFam" id="3.30.590.10:FF:000005">
    <property type="entry name" value="Probable glutamine synthetase"/>
    <property type="match status" value="1"/>
</dbReference>
<dbReference type="Gene3D" id="3.30.590.10">
    <property type="entry name" value="Glutamine synthetase/guanido kinase, catalytic domain"/>
    <property type="match status" value="1"/>
</dbReference>
<dbReference type="PROSITE" id="PS51987">
    <property type="entry name" value="GS_CATALYTIC"/>
    <property type="match status" value="1"/>
</dbReference>
<evidence type="ECO:0000256" key="5">
    <source>
        <dbReference type="PROSITE-ProRule" id="PRU01330"/>
    </source>
</evidence>
<accession>A0A081K9Y8</accession>
<dbReference type="InterPro" id="IPR036651">
    <property type="entry name" value="Gln_synt_N_sf"/>
</dbReference>
<organism evidence="10 11">
    <name type="scientific">Endozoicomonas elysicola</name>
    <dbReference type="NCBI Taxonomy" id="305900"/>
    <lineage>
        <taxon>Bacteria</taxon>
        <taxon>Pseudomonadati</taxon>
        <taxon>Pseudomonadota</taxon>
        <taxon>Gammaproteobacteria</taxon>
        <taxon>Oceanospirillales</taxon>
        <taxon>Endozoicomonadaceae</taxon>
        <taxon>Endozoicomonas</taxon>
    </lineage>
</organism>
<evidence type="ECO:0000256" key="2">
    <source>
        <dbReference type="ARBA" id="ARBA00022598"/>
    </source>
</evidence>